<feature type="transmembrane region" description="Helical" evidence="1">
    <location>
        <begin position="40"/>
        <end position="58"/>
    </location>
</feature>
<accession>A0ABW0B135</accession>
<feature type="transmembrane region" description="Helical" evidence="1">
    <location>
        <begin position="12"/>
        <end position="34"/>
    </location>
</feature>
<proteinExistence type="predicted"/>
<name>A0ABW0B135_9ACTN</name>
<dbReference type="RefSeq" id="WP_244167393.1">
    <property type="nucleotide sequence ID" value="NZ_JBHSKI010000003.1"/>
</dbReference>
<sequence>MNREPASMGRFGATHSLILLICVLSLGSGLFLAGTPMDDVFALLGGLGAIGAATLTAAGGGRRLAAVFVEAAVRSGVGK</sequence>
<protein>
    <submittedName>
        <fullName evidence="2">Uncharacterized protein</fullName>
    </submittedName>
</protein>
<dbReference type="Proteomes" id="UP001596208">
    <property type="component" value="Unassembled WGS sequence"/>
</dbReference>
<evidence type="ECO:0000313" key="2">
    <source>
        <dbReference type="EMBL" id="MFC5170657.1"/>
    </source>
</evidence>
<evidence type="ECO:0000313" key="3">
    <source>
        <dbReference type="Proteomes" id="UP001596208"/>
    </source>
</evidence>
<keyword evidence="1" id="KW-0812">Transmembrane</keyword>
<keyword evidence="1" id="KW-0472">Membrane</keyword>
<keyword evidence="1" id="KW-1133">Transmembrane helix</keyword>
<evidence type="ECO:0000256" key="1">
    <source>
        <dbReference type="SAM" id="Phobius"/>
    </source>
</evidence>
<gene>
    <name evidence="2" type="ORF">ACFPRK_08640</name>
</gene>
<organism evidence="2 3">
    <name type="scientific">Streptomyces mutomycini</name>
    <dbReference type="NCBI Taxonomy" id="284036"/>
    <lineage>
        <taxon>Bacteria</taxon>
        <taxon>Bacillati</taxon>
        <taxon>Actinomycetota</taxon>
        <taxon>Actinomycetes</taxon>
        <taxon>Kitasatosporales</taxon>
        <taxon>Streptomycetaceae</taxon>
        <taxon>Streptomyces</taxon>
    </lineage>
</organism>
<comment type="caution">
    <text evidence="2">The sequence shown here is derived from an EMBL/GenBank/DDBJ whole genome shotgun (WGS) entry which is preliminary data.</text>
</comment>
<keyword evidence="3" id="KW-1185">Reference proteome</keyword>
<reference evidence="3" key="1">
    <citation type="journal article" date="2019" name="Int. J. Syst. Evol. Microbiol.">
        <title>The Global Catalogue of Microorganisms (GCM) 10K type strain sequencing project: providing services to taxonomists for standard genome sequencing and annotation.</title>
        <authorList>
            <consortium name="The Broad Institute Genomics Platform"/>
            <consortium name="The Broad Institute Genome Sequencing Center for Infectious Disease"/>
            <person name="Wu L."/>
            <person name="Ma J."/>
        </authorList>
    </citation>
    <scope>NUCLEOTIDE SEQUENCE [LARGE SCALE GENOMIC DNA]</scope>
    <source>
        <strain evidence="3">CGMCC 4.1721</strain>
    </source>
</reference>
<dbReference type="EMBL" id="JBHSKI010000003">
    <property type="protein sequence ID" value="MFC5170657.1"/>
    <property type="molecule type" value="Genomic_DNA"/>
</dbReference>